<organism evidence="2 3">
    <name type="scientific">Hydnomerulius pinastri MD-312</name>
    <dbReference type="NCBI Taxonomy" id="994086"/>
    <lineage>
        <taxon>Eukaryota</taxon>
        <taxon>Fungi</taxon>
        <taxon>Dikarya</taxon>
        <taxon>Basidiomycota</taxon>
        <taxon>Agaricomycotina</taxon>
        <taxon>Agaricomycetes</taxon>
        <taxon>Agaricomycetidae</taxon>
        <taxon>Boletales</taxon>
        <taxon>Boletales incertae sedis</taxon>
        <taxon>Leucogyrophana</taxon>
    </lineage>
</organism>
<keyword evidence="1" id="KW-1133">Transmembrane helix</keyword>
<keyword evidence="3" id="KW-1185">Reference proteome</keyword>
<evidence type="ECO:0000313" key="3">
    <source>
        <dbReference type="Proteomes" id="UP000053820"/>
    </source>
</evidence>
<dbReference type="HOGENOM" id="CLU_211150_0_0_1"/>
<name>A0A0C9VK30_9AGAM</name>
<keyword evidence="1" id="KW-0472">Membrane</keyword>
<feature type="transmembrane region" description="Helical" evidence="1">
    <location>
        <begin position="21"/>
        <end position="41"/>
    </location>
</feature>
<proteinExistence type="predicted"/>
<dbReference type="Proteomes" id="UP000053820">
    <property type="component" value="Unassembled WGS sequence"/>
</dbReference>
<dbReference type="EMBL" id="KN840085">
    <property type="protein sequence ID" value="KIJ57840.1"/>
    <property type="molecule type" value="Genomic_DNA"/>
</dbReference>
<accession>A0A0C9VK30</accession>
<evidence type="ECO:0000256" key="1">
    <source>
        <dbReference type="SAM" id="Phobius"/>
    </source>
</evidence>
<keyword evidence="1" id="KW-0812">Transmembrane</keyword>
<protein>
    <submittedName>
        <fullName evidence="2">Uncharacterized protein</fullName>
    </submittedName>
</protein>
<gene>
    <name evidence="2" type="ORF">HYDPIDRAFT_120280</name>
</gene>
<reference evidence="2 3" key="1">
    <citation type="submission" date="2014-04" db="EMBL/GenBank/DDBJ databases">
        <title>Evolutionary Origins and Diversification of the Mycorrhizal Mutualists.</title>
        <authorList>
            <consortium name="DOE Joint Genome Institute"/>
            <consortium name="Mycorrhizal Genomics Consortium"/>
            <person name="Kohler A."/>
            <person name="Kuo A."/>
            <person name="Nagy L.G."/>
            <person name="Floudas D."/>
            <person name="Copeland A."/>
            <person name="Barry K.W."/>
            <person name="Cichocki N."/>
            <person name="Veneault-Fourrey C."/>
            <person name="LaButti K."/>
            <person name="Lindquist E.A."/>
            <person name="Lipzen A."/>
            <person name="Lundell T."/>
            <person name="Morin E."/>
            <person name="Murat C."/>
            <person name="Riley R."/>
            <person name="Ohm R."/>
            <person name="Sun H."/>
            <person name="Tunlid A."/>
            <person name="Henrissat B."/>
            <person name="Grigoriev I.V."/>
            <person name="Hibbett D.S."/>
            <person name="Martin F."/>
        </authorList>
    </citation>
    <scope>NUCLEOTIDE SEQUENCE [LARGE SCALE GENOMIC DNA]</scope>
    <source>
        <strain evidence="2 3">MD-312</strain>
    </source>
</reference>
<dbReference type="AlphaFoldDB" id="A0A0C9VK30"/>
<sequence>MDEHRQRRSPNHRQWCISNFVSNWFSLFLTPCGLLKALFVFHHTHQVVALALTTSTSRCELFSDAPHRRY</sequence>
<evidence type="ECO:0000313" key="2">
    <source>
        <dbReference type="EMBL" id="KIJ57840.1"/>
    </source>
</evidence>